<evidence type="ECO:0000313" key="3">
    <source>
        <dbReference type="EMBL" id="SDU80769.1"/>
    </source>
</evidence>
<reference evidence="4" key="1">
    <citation type="submission" date="2016-10" db="EMBL/GenBank/DDBJ databases">
        <authorList>
            <person name="Varghese N."/>
            <person name="Submissions S."/>
        </authorList>
    </citation>
    <scope>NUCLEOTIDE SEQUENCE [LARGE SCALE GENOMIC DNA]</scope>
    <source>
        <strain evidence="4">DSM 21743</strain>
    </source>
</reference>
<sequence>MTDPVPSADDAALQRRRFLRGGALLAAAAGGAVAASASSALPAAAAEPVEYVRLGGESTSSATTALSTSGADLAALQVSNPLGAALRLVPVGENIPEYYGLPLGSVVNTEYGPFISVADEDRGSFMTYLVTGEDLVDVPRSRAFTPTRAWDSKKKQGTVVGTSGSGALDSKGRLVKGHWVDVKVADTDLDTYPIAAFVTLGSSGSTKDGYLNVWGSGNRPSGTISLSFLKGKTLSGAAYSQLALNRGKKAFTVRVYASQTTYVTLDVSGLTAHAYPGPDFGDDSARRGVQRGERTRQSRTSAPR</sequence>
<dbReference type="EMBL" id="LT629799">
    <property type="protein sequence ID" value="SDU80769.1"/>
    <property type="molecule type" value="Genomic_DNA"/>
</dbReference>
<protein>
    <recommendedName>
        <fullName evidence="5">Tat (Twin-arginine translocation) pathway signal sequence</fullName>
    </recommendedName>
</protein>
<feature type="region of interest" description="Disordered" evidence="1">
    <location>
        <begin position="276"/>
        <end position="304"/>
    </location>
</feature>
<dbReference type="Proteomes" id="UP000198825">
    <property type="component" value="Chromosome I"/>
</dbReference>
<dbReference type="PROSITE" id="PS51318">
    <property type="entry name" value="TAT"/>
    <property type="match status" value="1"/>
</dbReference>
<keyword evidence="4" id="KW-1185">Reference proteome</keyword>
<evidence type="ECO:0000256" key="1">
    <source>
        <dbReference type="SAM" id="MobiDB-lite"/>
    </source>
</evidence>
<feature type="signal peptide" evidence="2">
    <location>
        <begin position="1"/>
        <end position="34"/>
    </location>
</feature>
<name>A0A1H2LIN4_9ACTN</name>
<feature type="chain" id="PRO_5039289243" description="Tat (Twin-arginine translocation) pathway signal sequence" evidence="2">
    <location>
        <begin position="35"/>
        <end position="304"/>
    </location>
</feature>
<accession>A0A1H2LIN4</accession>
<evidence type="ECO:0000256" key="2">
    <source>
        <dbReference type="SAM" id="SignalP"/>
    </source>
</evidence>
<proteinExistence type="predicted"/>
<keyword evidence="2" id="KW-0732">Signal</keyword>
<gene>
    <name evidence="3" type="ORF">SAMN04488544_0254</name>
</gene>
<dbReference type="STRING" id="546874.SAMN04488544_0254"/>
<dbReference type="RefSeq" id="WP_091072591.1">
    <property type="nucleotide sequence ID" value="NZ_LT629799.1"/>
</dbReference>
<feature type="compositionally biased region" description="Basic and acidic residues" evidence="1">
    <location>
        <begin position="283"/>
        <end position="296"/>
    </location>
</feature>
<dbReference type="AlphaFoldDB" id="A0A1H2LIN4"/>
<organism evidence="3 4">
    <name type="scientific">Microlunatus sagamiharensis</name>
    <dbReference type="NCBI Taxonomy" id="546874"/>
    <lineage>
        <taxon>Bacteria</taxon>
        <taxon>Bacillati</taxon>
        <taxon>Actinomycetota</taxon>
        <taxon>Actinomycetes</taxon>
        <taxon>Propionibacteriales</taxon>
        <taxon>Propionibacteriaceae</taxon>
        <taxon>Microlunatus</taxon>
    </lineage>
</organism>
<evidence type="ECO:0000313" key="4">
    <source>
        <dbReference type="Proteomes" id="UP000198825"/>
    </source>
</evidence>
<dbReference type="InterPro" id="IPR006311">
    <property type="entry name" value="TAT_signal"/>
</dbReference>
<evidence type="ECO:0008006" key="5">
    <source>
        <dbReference type="Google" id="ProtNLM"/>
    </source>
</evidence>